<dbReference type="Proteomes" id="UP000677234">
    <property type="component" value="Chromosome"/>
</dbReference>
<keyword evidence="4" id="KW-0804">Transcription</keyword>
<keyword evidence="2" id="KW-0805">Transcription regulation</keyword>
<dbReference type="EMBL" id="CP066308">
    <property type="protein sequence ID" value="QQE73904.1"/>
    <property type="molecule type" value="Genomic_DNA"/>
</dbReference>
<evidence type="ECO:0000256" key="4">
    <source>
        <dbReference type="ARBA" id="ARBA00023163"/>
    </source>
</evidence>
<dbReference type="PANTHER" id="PTHR30419">
    <property type="entry name" value="HTH-TYPE TRANSCRIPTIONAL REGULATOR YBHD"/>
    <property type="match status" value="1"/>
</dbReference>
<dbReference type="KEGG" id="bcop:JD108_18900"/>
<evidence type="ECO:0000256" key="1">
    <source>
        <dbReference type="ARBA" id="ARBA00009437"/>
    </source>
</evidence>
<accession>A0A7T5JN79</accession>
<proteinExistence type="inferred from homology"/>
<dbReference type="Proteomes" id="UP000595847">
    <property type="component" value="Chromosome"/>
</dbReference>
<dbReference type="Gene3D" id="1.10.10.10">
    <property type="entry name" value="Winged helix-like DNA-binding domain superfamily/Winged helix DNA-binding domain"/>
    <property type="match status" value="1"/>
</dbReference>
<dbReference type="RefSeq" id="WP_198827501.1">
    <property type="nucleotide sequence ID" value="NZ_CP066308.1"/>
</dbReference>
<dbReference type="PANTHER" id="PTHR30419:SF8">
    <property type="entry name" value="NITROGEN ASSIMILATION TRANSCRIPTIONAL ACTIVATOR-RELATED"/>
    <property type="match status" value="1"/>
</dbReference>
<dbReference type="Gene3D" id="3.40.190.290">
    <property type="match status" value="1"/>
</dbReference>
<comment type="similarity">
    <text evidence="1">Belongs to the LysR transcriptional regulatory family.</text>
</comment>
<dbReference type="PRINTS" id="PR00039">
    <property type="entry name" value="HTHLYSR"/>
</dbReference>
<dbReference type="InterPro" id="IPR000847">
    <property type="entry name" value="LysR_HTH_N"/>
</dbReference>
<dbReference type="FunFam" id="1.10.10.10:FF:000001">
    <property type="entry name" value="LysR family transcriptional regulator"/>
    <property type="match status" value="1"/>
</dbReference>
<evidence type="ECO:0000313" key="6">
    <source>
        <dbReference type="EMBL" id="QQE73904.1"/>
    </source>
</evidence>
<dbReference type="InterPro" id="IPR050950">
    <property type="entry name" value="HTH-type_LysR_regulators"/>
</dbReference>
<evidence type="ECO:0000313" key="8">
    <source>
        <dbReference type="Proteomes" id="UP000595847"/>
    </source>
</evidence>
<dbReference type="PROSITE" id="PS50931">
    <property type="entry name" value="HTH_LYSR"/>
    <property type="match status" value="1"/>
</dbReference>
<reference evidence="6 8" key="1">
    <citation type="submission" date="2020-12" db="EMBL/GenBank/DDBJ databases">
        <title>strain FJAT-54423T represents a novel species of the genus Brevibacillus.</title>
        <authorList>
            <person name="Tang R."/>
        </authorList>
    </citation>
    <scope>NUCLEOTIDE SEQUENCE [LARGE SCALE GENOMIC DNA]</scope>
    <source>
        <strain evidence="6 8">FJAT-54423</strain>
    </source>
</reference>
<dbReference type="GO" id="GO:0003677">
    <property type="term" value="F:DNA binding"/>
    <property type="evidence" value="ECO:0007669"/>
    <property type="project" value="UniProtKB-KW"/>
</dbReference>
<keyword evidence="9" id="KW-1185">Reference proteome</keyword>
<reference evidence="7" key="2">
    <citation type="submission" date="2021-04" db="EMBL/GenBank/DDBJ databases">
        <title>Brevibacillus composti FJAT-54423, complete genome.</title>
        <authorList>
            <person name="Tang R."/>
        </authorList>
    </citation>
    <scope>NUCLEOTIDE SEQUENCE</scope>
    <source>
        <strain evidence="7">FJAT-54424</strain>
    </source>
</reference>
<dbReference type="InterPro" id="IPR005119">
    <property type="entry name" value="LysR_subst-bd"/>
</dbReference>
<organism evidence="6 8">
    <name type="scientific">Brevibacillus composti</name>
    <dbReference type="NCBI Taxonomy" id="2796470"/>
    <lineage>
        <taxon>Bacteria</taxon>
        <taxon>Bacillati</taxon>
        <taxon>Bacillota</taxon>
        <taxon>Bacilli</taxon>
        <taxon>Bacillales</taxon>
        <taxon>Paenibacillaceae</taxon>
        <taxon>Brevibacillus</taxon>
    </lineage>
</organism>
<dbReference type="InterPro" id="IPR036390">
    <property type="entry name" value="WH_DNA-bd_sf"/>
</dbReference>
<dbReference type="SUPFAM" id="SSF53850">
    <property type="entry name" value="Periplasmic binding protein-like II"/>
    <property type="match status" value="1"/>
</dbReference>
<name>A0A7T5JN79_9BACL</name>
<evidence type="ECO:0000256" key="2">
    <source>
        <dbReference type="ARBA" id="ARBA00023015"/>
    </source>
</evidence>
<keyword evidence="3" id="KW-0238">DNA-binding</keyword>
<sequence length="294" mass="33502">MDIRQLQYFAEVAKQRSFTRAAEVLHVSQPSISKMIKSLETELGVVLLDRSERKIELTDAGHLVYEHAQRILQLVGDLTSSVEELLQVERGFIRLGLLPTVGAFLLPAAIARFKQRYPQIELEMREYSAKPLEVQVEQGHIDIGLTVLPVNEERFEAIPLRAEELVAIVYPGHELFGRESVNLTDLRDESFVLFTEEYAMHDVVRQACLQAGFEPKVAYMSSLWDFVGEMVAARMGISLVPRSVAERLHRGKLHIVPLSWPPIDWTYALICRKDRYLSHAARAFIGFVRDHVVP</sequence>
<dbReference type="CDD" id="cd08438">
    <property type="entry name" value="PBP2_CidR"/>
    <property type="match status" value="1"/>
</dbReference>
<gene>
    <name evidence="6" type="ORF">JD108_18900</name>
    <name evidence="7" type="ORF">KDJ56_18840</name>
</gene>
<dbReference type="Pfam" id="PF00126">
    <property type="entry name" value="HTH_1"/>
    <property type="match status" value="1"/>
</dbReference>
<feature type="domain" description="HTH lysR-type" evidence="5">
    <location>
        <begin position="1"/>
        <end position="58"/>
    </location>
</feature>
<dbReference type="InterPro" id="IPR036388">
    <property type="entry name" value="WH-like_DNA-bd_sf"/>
</dbReference>
<evidence type="ECO:0000313" key="9">
    <source>
        <dbReference type="Proteomes" id="UP000677234"/>
    </source>
</evidence>
<protein>
    <submittedName>
        <fullName evidence="6">LysR family transcriptional regulator</fullName>
    </submittedName>
</protein>
<dbReference type="SUPFAM" id="SSF46785">
    <property type="entry name" value="Winged helix' DNA-binding domain"/>
    <property type="match status" value="1"/>
</dbReference>
<dbReference type="Pfam" id="PF03466">
    <property type="entry name" value="LysR_substrate"/>
    <property type="match status" value="1"/>
</dbReference>
<dbReference type="EMBL" id="CP073708">
    <property type="protein sequence ID" value="QUO40989.1"/>
    <property type="molecule type" value="Genomic_DNA"/>
</dbReference>
<evidence type="ECO:0000256" key="3">
    <source>
        <dbReference type="ARBA" id="ARBA00023125"/>
    </source>
</evidence>
<dbReference type="GO" id="GO:0005829">
    <property type="term" value="C:cytosol"/>
    <property type="evidence" value="ECO:0007669"/>
    <property type="project" value="TreeGrafter"/>
</dbReference>
<evidence type="ECO:0000259" key="5">
    <source>
        <dbReference type="PROSITE" id="PS50931"/>
    </source>
</evidence>
<dbReference type="GO" id="GO:0003700">
    <property type="term" value="F:DNA-binding transcription factor activity"/>
    <property type="evidence" value="ECO:0007669"/>
    <property type="project" value="InterPro"/>
</dbReference>
<evidence type="ECO:0000313" key="7">
    <source>
        <dbReference type="EMBL" id="QUO40989.1"/>
    </source>
</evidence>
<dbReference type="AlphaFoldDB" id="A0A7T5JN79"/>